<feature type="compositionally biased region" description="Basic residues" evidence="1">
    <location>
        <begin position="50"/>
        <end position="70"/>
    </location>
</feature>
<feature type="region of interest" description="Disordered" evidence="1">
    <location>
        <begin position="1"/>
        <end position="70"/>
    </location>
</feature>
<proteinExistence type="predicted"/>
<sequence>MLTDLKQSRELTPEEKKENAEVRAEYEKKKSLLTGQRSGDNEEKKELTKQKPKKKKQTISKTKKVHTVYV</sequence>
<feature type="compositionally biased region" description="Basic and acidic residues" evidence="1">
    <location>
        <begin position="1"/>
        <end position="30"/>
    </location>
</feature>
<organism evidence="2">
    <name type="scientific">marine metagenome</name>
    <dbReference type="NCBI Taxonomy" id="408172"/>
    <lineage>
        <taxon>unclassified sequences</taxon>
        <taxon>metagenomes</taxon>
        <taxon>ecological metagenomes</taxon>
    </lineage>
</organism>
<dbReference type="EMBL" id="UINC01078669">
    <property type="protein sequence ID" value="SVC19970.1"/>
    <property type="molecule type" value="Genomic_DNA"/>
</dbReference>
<reference evidence="2" key="1">
    <citation type="submission" date="2018-05" db="EMBL/GenBank/DDBJ databases">
        <authorList>
            <person name="Lanie J.A."/>
            <person name="Ng W.-L."/>
            <person name="Kazmierczak K.M."/>
            <person name="Andrzejewski T.M."/>
            <person name="Davidsen T.M."/>
            <person name="Wayne K.J."/>
            <person name="Tettelin H."/>
            <person name="Glass J.I."/>
            <person name="Rusch D."/>
            <person name="Podicherti R."/>
            <person name="Tsui H.-C.T."/>
            <person name="Winkler M.E."/>
        </authorList>
    </citation>
    <scope>NUCLEOTIDE SEQUENCE</scope>
</reference>
<dbReference type="AlphaFoldDB" id="A0A382K673"/>
<evidence type="ECO:0000313" key="2">
    <source>
        <dbReference type="EMBL" id="SVC19970.1"/>
    </source>
</evidence>
<protein>
    <submittedName>
        <fullName evidence="2">Uncharacterized protein</fullName>
    </submittedName>
</protein>
<accession>A0A382K673</accession>
<feature type="compositionally biased region" description="Basic and acidic residues" evidence="1">
    <location>
        <begin position="39"/>
        <end position="49"/>
    </location>
</feature>
<evidence type="ECO:0000256" key="1">
    <source>
        <dbReference type="SAM" id="MobiDB-lite"/>
    </source>
</evidence>
<gene>
    <name evidence="2" type="ORF">METZ01_LOCUS272824</name>
</gene>
<name>A0A382K673_9ZZZZ</name>